<feature type="transmembrane region" description="Helical" evidence="9">
    <location>
        <begin position="444"/>
        <end position="466"/>
    </location>
</feature>
<dbReference type="NCBIfam" id="TIGR00915">
    <property type="entry name" value="2A0602"/>
    <property type="match status" value="1"/>
</dbReference>
<evidence type="ECO:0000256" key="6">
    <source>
        <dbReference type="ARBA" id="ARBA00022692"/>
    </source>
</evidence>
<dbReference type="PANTHER" id="PTHR32063:SF76">
    <property type="entry name" value="EFFLUX PUMP MEMBRANE TRANSPORTER"/>
    <property type="match status" value="1"/>
</dbReference>
<keyword evidence="5 9" id="KW-0997">Cell inner membrane</keyword>
<dbReference type="GO" id="GO:0042910">
    <property type="term" value="F:xenobiotic transmembrane transporter activity"/>
    <property type="evidence" value="ECO:0007669"/>
    <property type="project" value="TreeGrafter"/>
</dbReference>
<evidence type="ECO:0000256" key="3">
    <source>
        <dbReference type="ARBA" id="ARBA00022448"/>
    </source>
</evidence>
<dbReference type="EMBL" id="QAON01000012">
    <property type="protein sequence ID" value="PTQ88403.1"/>
    <property type="molecule type" value="Genomic_DNA"/>
</dbReference>
<feature type="transmembrane region" description="Helical" evidence="9">
    <location>
        <begin position="395"/>
        <end position="415"/>
    </location>
</feature>
<dbReference type="InterPro" id="IPR027463">
    <property type="entry name" value="AcrB_DN_DC_subdom"/>
</dbReference>
<feature type="transmembrane region" description="Helical" evidence="9">
    <location>
        <begin position="535"/>
        <end position="553"/>
    </location>
</feature>
<keyword evidence="7 9" id="KW-1133">Transmembrane helix</keyword>
<feature type="transmembrane region" description="Helical" evidence="9">
    <location>
        <begin position="869"/>
        <end position="886"/>
    </location>
</feature>
<dbReference type="PRINTS" id="PR00702">
    <property type="entry name" value="ACRIFLAVINRP"/>
</dbReference>
<dbReference type="FunFam" id="3.30.70.1430:FF:000001">
    <property type="entry name" value="Efflux pump membrane transporter"/>
    <property type="match status" value="1"/>
</dbReference>
<keyword evidence="8 9" id="KW-0472">Membrane</keyword>
<dbReference type="SUPFAM" id="SSF82693">
    <property type="entry name" value="Multidrug efflux transporter AcrB pore domain, PN1, PN2, PC1 and PC2 subdomains"/>
    <property type="match status" value="3"/>
</dbReference>
<comment type="similarity">
    <text evidence="2 9">Belongs to the resistance-nodulation-cell division (RND) (TC 2.A.6) family.</text>
</comment>
<dbReference type="Proteomes" id="UP000244223">
    <property type="component" value="Unassembled WGS sequence"/>
</dbReference>
<dbReference type="SUPFAM" id="SSF82714">
    <property type="entry name" value="Multidrug efflux transporter AcrB TolC docking domain, DN and DC subdomains"/>
    <property type="match status" value="2"/>
</dbReference>
<organism evidence="11 12">
    <name type="scientific">Agitococcus lubricus</name>
    <dbReference type="NCBI Taxonomy" id="1077255"/>
    <lineage>
        <taxon>Bacteria</taxon>
        <taxon>Pseudomonadati</taxon>
        <taxon>Pseudomonadota</taxon>
        <taxon>Gammaproteobacteria</taxon>
        <taxon>Moraxellales</taxon>
        <taxon>Moraxellaceae</taxon>
        <taxon>Agitococcus</taxon>
    </lineage>
</organism>
<evidence type="ECO:0000256" key="5">
    <source>
        <dbReference type="ARBA" id="ARBA00022519"/>
    </source>
</evidence>
<feature type="transmembrane region" description="Helical" evidence="9">
    <location>
        <begin position="1004"/>
        <end position="1023"/>
    </location>
</feature>
<dbReference type="InterPro" id="IPR001036">
    <property type="entry name" value="Acrflvin-R"/>
</dbReference>
<dbReference type="InterPro" id="IPR004764">
    <property type="entry name" value="MdtF-like"/>
</dbReference>
<sequence>MLARFFINRPVFAAVLSIFIMLAGLAAMRNLPIAQYPEIAPPVIQVTAVYPGASAEVLEQTVAAPLENQINGVDGMLYMGSTSTSQGVVTISVTFQIGTNADQAAQNVNNLVKQAEARLPQEVRRQGVTVTKGSSSFLQVIAFYSPDGRYDDVYTSNYVTLNVLDAVKRVPGTTNVQIFGAKDYAMRIWLKPDRLSQLKLSTQEIVAAINEQNGQFAAGKIGQQPTGASQELVYTITTKGRLSEASEFENIIIRSQPDGSTLRLKDVARVELGAKDYDFVGRINGRPATLVGVFLQPSANALEVGDNVKKTLAQVAQRFPEGLSYSIPYDTTRFVEVSIREVLKTLAEAMVLVFLVVFLFLQNWRATLIPTIAVPVSLIGTFAGLYLLGYSINTLTLFGMVLAIGIVVDDAIVVLENVERIMQEQHLSAYDAAVKAMHEVTSPIIAIVMVLCAVFVPIGFLGGLTGELYRQFAVTIAIAVIISGIVALTLTPSLCVLILKREHKALGGFFVAFNHWFHRVTGHYVNGVTWMIRRGAVAAFLFIAMVAVTIGLWKITPNSLVPDEDQGYYIAAVILPDGATLQRTDKVVQEVLAIMKSNPANEDVVAFTGFDFLGGGFRNNAATIFVTQKHWDERQVSSQQLVGELYMKTGHIKEALVLAFNPPPIMGLGQAGGFEFYIQNRGEGGAAKLAEVMGQFMAAANENKMLGGVQTLWRANSPQLRVDVDREKAHAMGVNLNTIYDTLAATLGAYYVNDFNKYGRTWQVLMSAEPQYRAKPEDIGSIWVRSDKGDMLPLSSLVTMSYSAGPDSLDRFNNLPAVKLFGQGAAGVSSGQAIAEVEKVAQRVLPSDFSYDWGGASYQEKQVTGSSSIALGLGAVMVFLILAALYGQWSLPISVLLALPFGIFGALAAVWGRGFTNDVYFQIGLVTLLGLAAKNAILIVEYAILKKEEGLSTAASAVEAARLRFRPILMTSLAFILGVLPLAISQGAGAGARQSVGTGVMGGMMAATFLAIFFVPTFFKWIVDRRLSEKRTAAQIHEEAERHQQAIDQKPVSMDGAER</sequence>
<keyword evidence="3 9" id="KW-0813">Transport</keyword>
<feature type="transmembrane region" description="Helical" evidence="9">
    <location>
        <begin position="342"/>
        <end position="361"/>
    </location>
</feature>
<evidence type="ECO:0000256" key="9">
    <source>
        <dbReference type="RuleBase" id="RU364070"/>
    </source>
</evidence>
<proteinExistence type="inferred from homology"/>
<dbReference type="GO" id="GO:0009636">
    <property type="term" value="P:response to toxic substance"/>
    <property type="evidence" value="ECO:0007669"/>
    <property type="project" value="UniProtKB-ARBA"/>
</dbReference>
<evidence type="ECO:0000256" key="2">
    <source>
        <dbReference type="ARBA" id="ARBA00010942"/>
    </source>
</evidence>
<evidence type="ECO:0000256" key="10">
    <source>
        <dbReference type="SAM" id="MobiDB-lite"/>
    </source>
</evidence>
<evidence type="ECO:0000256" key="7">
    <source>
        <dbReference type="ARBA" id="ARBA00022989"/>
    </source>
</evidence>
<evidence type="ECO:0000256" key="1">
    <source>
        <dbReference type="ARBA" id="ARBA00004429"/>
    </source>
</evidence>
<feature type="transmembrane region" description="Helical" evidence="9">
    <location>
        <begin position="368"/>
        <end position="389"/>
    </location>
</feature>
<dbReference type="GO" id="GO:0005886">
    <property type="term" value="C:plasma membrane"/>
    <property type="evidence" value="ECO:0007669"/>
    <property type="project" value="UniProtKB-SubCell"/>
</dbReference>
<comment type="caution">
    <text evidence="11">The sequence shown here is derived from an EMBL/GenBank/DDBJ whole genome shotgun (WGS) entry which is preliminary data.</text>
</comment>
<dbReference type="FunFam" id="1.20.1640.10:FF:000001">
    <property type="entry name" value="Efflux pump membrane transporter"/>
    <property type="match status" value="1"/>
</dbReference>
<keyword evidence="12" id="KW-1185">Reference proteome</keyword>
<keyword evidence="4" id="KW-1003">Cell membrane</keyword>
<feature type="transmembrane region" description="Helical" evidence="9">
    <location>
        <begin position="965"/>
        <end position="984"/>
    </location>
</feature>
<reference evidence="11 12" key="1">
    <citation type="submission" date="2018-04" db="EMBL/GenBank/DDBJ databases">
        <title>Genomic Encyclopedia of Archaeal and Bacterial Type Strains, Phase II (KMG-II): from individual species to whole genera.</title>
        <authorList>
            <person name="Goeker M."/>
        </authorList>
    </citation>
    <scope>NUCLEOTIDE SEQUENCE [LARGE SCALE GENOMIC DNA]</scope>
    <source>
        <strain evidence="11 12">DSM 5822</strain>
    </source>
</reference>
<accession>A0A2T5IWW6</accession>
<dbReference type="Gene3D" id="3.30.70.1430">
    <property type="entry name" value="Multidrug efflux transporter AcrB pore domain"/>
    <property type="match status" value="2"/>
</dbReference>
<dbReference type="Gene3D" id="3.30.70.1440">
    <property type="entry name" value="Multidrug efflux transporter AcrB pore domain"/>
    <property type="match status" value="1"/>
</dbReference>
<name>A0A2T5IWW6_9GAMM</name>
<dbReference type="GO" id="GO:0015562">
    <property type="term" value="F:efflux transmembrane transporter activity"/>
    <property type="evidence" value="ECO:0007669"/>
    <property type="project" value="InterPro"/>
</dbReference>
<evidence type="ECO:0000256" key="4">
    <source>
        <dbReference type="ARBA" id="ARBA00022475"/>
    </source>
</evidence>
<feature type="transmembrane region" description="Helical" evidence="9">
    <location>
        <begin position="893"/>
        <end position="913"/>
    </location>
</feature>
<dbReference type="Pfam" id="PF00873">
    <property type="entry name" value="ACR_tran"/>
    <property type="match status" value="1"/>
</dbReference>
<keyword evidence="6 9" id="KW-0812">Transmembrane</keyword>
<dbReference type="RefSeq" id="WP_107866283.1">
    <property type="nucleotide sequence ID" value="NZ_QAON01000012.1"/>
</dbReference>
<dbReference type="Gene3D" id="3.30.70.1320">
    <property type="entry name" value="Multidrug efflux transporter AcrB pore domain like"/>
    <property type="match status" value="1"/>
</dbReference>
<gene>
    <name evidence="11" type="ORF">C8N29_11248</name>
</gene>
<dbReference type="Gene3D" id="3.30.2090.10">
    <property type="entry name" value="Multidrug efflux transporter AcrB TolC docking domain, DN and DC subdomains"/>
    <property type="match status" value="2"/>
</dbReference>
<dbReference type="PANTHER" id="PTHR32063">
    <property type="match status" value="1"/>
</dbReference>
<dbReference type="SUPFAM" id="SSF82866">
    <property type="entry name" value="Multidrug efflux transporter AcrB transmembrane domain"/>
    <property type="match status" value="2"/>
</dbReference>
<dbReference type="NCBIfam" id="NF000282">
    <property type="entry name" value="RND_permease_1"/>
    <property type="match status" value="1"/>
</dbReference>
<dbReference type="Gene3D" id="1.20.1640.10">
    <property type="entry name" value="Multidrug efflux transporter AcrB transmembrane domain"/>
    <property type="match status" value="2"/>
</dbReference>
<feature type="transmembrane region" description="Helical" evidence="9">
    <location>
        <begin position="919"/>
        <end position="944"/>
    </location>
</feature>
<dbReference type="OrthoDB" id="9757876at2"/>
<evidence type="ECO:0000313" key="11">
    <source>
        <dbReference type="EMBL" id="PTQ88403.1"/>
    </source>
</evidence>
<protein>
    <recommendedName>
        <fullName evidence="9">Efflux pump membrane transporter</fullName>
    </recommendedName>
</protein>
<feature type="region of interest" description="Disordered" evidence="10">
    <location>
        <begin position="1037"/>
        <end position="1059"/>
    </location>
</feature>
<feature type="transmembrane region" description="Helical" evidence="9">
    <location>
        <begin position="472"/>
        <end position="499"/>
    </location>
</feature>
<comment type="subcellular location">
    <subcellularLocation>
        <location evidence="1 9">Cell inner membrane</location>
        <topology evidence="1 9">Multi-pass membrane protein</topology>
    </subcellularLocation>
</comment>
<evidence type="ECO:0000313" key="12">
    <source>
        <dbReference type="Proteomes" id="UP000244223"/>
    </source>
</evidence>
<evidence type="ECO:0000256" key="8">
    <source>
        <dbReference type="ARBA" id="ARBA00023136"/>
    </source>
</evidence>
<dbReference type="AlphaFoldDB" id="A0A2T5IWW6"/>
<comment type="caution">
    <text evidence="9">Lacks conserved residue(s) required for the propagation of feature annotation.</text>
</comment>